<keyword evidence="3" id="KW-1185">Reference proteome</keyword>
<dbReference type="AlphaFoldDB" id="A0A1M7FNW4"/>
<feature type="transmembrane region" description="Helical" evidence="1">
    <location>
        <begin position="7"/>
        <end position="26"/>
    </location>
</feature>
<reference evidence="3" key="1">
    <citation type="submission" date="2016-11" db="EMBL/GenBank/DDBJ databases">
        <authorList>
            <person name="Varghese N."/>
            <person name="Submissions S."/>
        </authorList>
    </citation>
    <scope>NUCLEOTIDE SEQUENCE [LARGE SCALE GENOMIC DNA]</scope>
    <source>
        <strain evidence="3">CGMCC 1.2749</strain>
    </source>
</reference>
<organism evidence="2 3">
    <name type="scientific">Flavobacterium xinjiangense</name>
    <dbReference type="NCBI Taxonomy" id="178356"/>
    <lineage>
        <taxon>Bacteria</taxon>
        <taxon>Pseudomonadati</taxon>
        <taxon>Bacteroidota</taxon>
        <taxon>Flavobacteriia</taxon>
        <taxon>Flavobacteriales</taxon>
        <taxon>Flavobacteriaceae</taxon>
        <taxon>Flavobacterium</taxon>
    </lineage>
</organism>
<keyword evidence="1" id="KW-1133">Transmembrane helix</keyword>
<accession>A0A1M7FNW4</accession>
<dbReference type="RefSeq" id="WP_073205342.1">
    <property type="nucleotide sequence ID" value="NZ_FRCL01000002.1"/>
</dbReference>
<protein>
    <submittedName>
        <fullName evidence="2">Uncharacterized protein</fullName>
    </submittedName>
</protein>
<dbReference type="OrthoDB" id="9908746at2"/>
<sequence>MTKYEKIKIGLLGLFMIGFLFCLYDYSQNGRYISSETEFTRNIIDTRTGDVYRLISEEKIKIENFKSKR</sequence>
<keyword evidence="1" id="KW-0472">Membrane</keyword>
<evidence type="ECO:0000313" key="2">
    <source>
        <dbReference type="EMBL" id="SHM05337.1"/>
    </source>
</evidence>
<name>A0A1M7FNW4_9FLAO</name>
<keyword evidence="1" id="KW-0812">Transmembrane</keyword>
<evidence type="ECO:0000313" key="3">
    <source>
        <dbReference type="Proteomes" id="UP000184092"/>
    </source>
</evidence>
<dbReference type="EMBL" id="FRCL01000002">
    <property type="protein sequence ID" value="SHM05337.1"/>
    <property type="molecule type" value="Genomic_DNA"/>
</dbReference>
<dbReference type="Proteomes" id="UP000184092">
    <property type="component" value="Unassembled WGS sequence"/>
</dbReference>
<proteinExistence type="predicted"/>
<dbReference type="STRING" id="178356.SAMN05216269_102206"/>
<evidence type="ECO:0000256" key="1">
    <source>
        <dbReference type="SAM" id="Phobius"/>
    </source>
</evidence>
<gene>
    <name evidence="2" type="ORF">SAMN05216269_102206</name>
</gene>